<dbReference type="EMBL" id="JBHSLA010000007">
    <property type="protein sequence ID" value="MFC5196543.1"/>
    <property type="molecule type" value="Genomic_DNA"/>
</dbReference>
<dbReference type="Proteomes" id="UP001596162">
    <property type="component" value="Unassembled WGS sequence"/>
</dbReference>
<evidence type="ECO:0000313" key="2">
    <source>
        <dbReference type="Proteomes" id="UP001596162"/>
    </source>
</evidence>
<reference evidence="2" key="1">
    <citation type="journal article" date="2019" name="Int. J. Syst. Evol. Microbiol.">
        <title>The Global Catalogue of Microorganisms (GCM) 10K type strain sequencing project: providing services to taxonomists for standard genome sequencing and annotation.</title>
        <authorList>
            <consortium name="The Broad Institute Genomics Platform"/>
            <consortium name="The Broad Institute Genome Sequencing Center for Infectious Disease"/>
            <person name="Wu L."/>
            <person name="Ma J."/>
        </authorList>
    </citation>
    <scope>NUCLEOTIDE SEQUENCE [LARGE SCALE GENOMIC DNA]</scope>
    <source>
        <strain evidence="2">JCM 17978</strain>
    </source>
</reference>
<dbReference type="RefSeq" id="WP_376862071.1">
    <property type="nucleotide sequence ID" value="NZ_JBHSLA010000007.1"/>
</dbReference>
<evidence type="ECO:0000313" key="1">
    <source>
        <dbReference type="EMBL" id="MFC5196543.1"/>
    </source>
</evidence>
<name>A0ABW0C8X4_9FLAO</name>
<protein>
    <submittedName>
        <fullName evidence="1">Uncharacterized protein</fullName>
    </submittedName>
</protein>
<proteinExistence type="predicted"/>
<comment type="caution">
    <text evidence="1">The sequence shown here is derived from an EMBL/GenBank/DDBJ whole genome shotgun (WGS) entry which is preliminary data.</text>
</comment>
<keyword evidence="2" id="KW-1185">Reference proteome</keyword>
<sequence>MKRSFLIISLFLLSFQGNSQNTILWKVSDTINQNTSYITDTFQ</sequence>
<organism evidence="1 2">
    <name type="scientific">Bizionia hallyeonensis</name>
    <dbReference type="NCBI Taxonomy" id="1123757"/>
    <lineage>
        <taxon>Bacteria</taxon>
        <taxon>Pseudomonadati</taxon>
        <taxon>Bacteroidota</taxon>
        <taxon>Flavobacteriia</taxon>
        <taxon>Flavobacteriales</taxon>
        <taxon>Flavobacteriaceae</taxon>
        <taxon>Bizionia</taxon>
    </lineage>
</organism>
<gene>
    <name evidence="1" type="ORF">ACFPH8_14470</name>
</gene>
<accession>A0ABW0C8X4</accession>